<feature type="region of interest" description="Disordered" evidence="8">
    <location>
        <begin position="483"/>
        <end position="520"/>
    </location>
</feature>
<sequence length="520" mass="58798">MGKKGKRQTSGKQRLSAPCCSVGCNNSSVDKDVLLACHKIFKLLSLDTPVLPLKQWEEHLKLRELVEKIRAKQKGQSSFEMSNNNRKDNIPNFLKWFNEHGGKTQQVIIDDFGEQGLGLKAVTDIKAGELFATIPRKLMMSAETAQGSELSPLIEGDNILKDMQNACLVIHVYCEKLKEDSFWKPYLGEALKLYRNIARQYAYLYQRINQFCPETAKLPLRNSFTFDGHRWAVSTVITRQNKIPSSTGELTLALIPMWDMCNHCNGTITTGYDMVEDSCKSLSVKDFKAGDQVCIFYGERSNAELLVHNGFVFDDNIHDKVLIQLGVSRSDALYQMKDKLLTSLEMTASSHYYAIPSGDEPISPQLVAFLRIFQMCEDELKEWLSLAEKAKSETRKLFEVQSPSCRHETEARCWKFLETRLSLLLAQYKTPNEEEPKFLNTEGISLHQKLCNKLILAERNILQNALKYVTVLKSKVSATASNGETTCEQENLKEGDKTRPSTSHDVDEASTALGQLDIQA</sequence>
<reference evidence="10" key="2">
    <citation type="journal article" date="2023" name="Science">
        <title>Genomic signatures of disease resistance in endangered staghorn corals.</title>
        <authorList>
            <person name="Vollmer S.V."/>
            <person name="Selwyn J.D."/>
            <person name="Despard B.A."/>
            <person name="Roesel C.L."/>
        </authorList>
    </citation>
    <scope>NUCLEOTIDE SEQUENCE</scope>
    <source>
        <strain evidence="10">K2</strain>
    </source>
</reference>
<dbReference type="SUPFAM" id="SSF82199">
    <property type="entry name" value="SET domain"/>
    <property type="match status" value="1"/>
</dbReference>
<dbReference type="Proteomes" id="UP001249851">
    <property type="component" value="Unassembled WGS sequence"/>
</dbReference>
<accession>A0AAD9R4V5</accession>
<dbReference type="PANTHER" id="PTHR13271:SF47">
    <property type="entry name" value="ACTIN-HISTIDINE N-METHYLTRANSFERASE"/>
    <property type="match status" value="1"/>
</dbReference>
<comment type="caution">
    <text evidence="10">The sequence shown here is derived from an EMBL/GenBank/DDBJ whole genome shotgun (WGS) entry which is preliminary data.</text>
</comment>
<dbReference type="GO" id="GO:0032259">
    <property type="term" value="P:methylation"/>
    <property type="evidence" value="ECO:0007669"/>
    <property type="project" value="UniProtKB-KW"/>
</dbReference>
<keyword evidence="4 7" id="KW-0808">Transferase</keyword>
<feature type="domain" description="SET" evidence="9">
    <location>
        <begin position="105"/>
        <end position="298"/>
    </location>
</feature>
<evidence type="ECO:0000256" key="2">
    <source>
        <dbReference type="ARBA" id="ARBA00022490"/>
    </source>
</evidence>
<evidence type="ECO:0000313" key="11">
    <source>
        <dbReference type="Proteomes" id="UP001249851"/>
    </source>
</evidence>
<evidence type="ECO:0000256" key="6">
    <source>
        <dbReference type="ARBA" id="ARBA00023203"/>
    </source>
</evidence>
<name>A0AAD9R4V5_ACRCE</name>
<dbReference type="Gene3D" id="3.90.1410.10">
    <property type="entry name" value="set domain protein methyltransferase, domain 1"/>
    <property type="match status" value="2"/>
</dbReference>
<evidence type="ECO:0000259" key="9">
    <source>
        <dbReference type="PROSITE" id="PS50280"/>
    </source>
</evidence>
<dbReference type="GO" id="GO:0005737">
    <property type="term" value="C:cytoplasm"/>
    <property type="evidence" value="ECO:0007669"/>
    <property type="project" value="UniProtKB-SubCell"/>
</dbReference>
<evidence type="ECO:0000313" key="10">
    <source>
        <dbReference type="EMBL" id="KAK2573102.1"/>
    </source>
</evidence>
<dbReference type="Pfam" id="PF00856">
    <property type="entry name" value="SET"/>
    <property type="match status" value="1"/>
</dbReference>
<dbReference type="InterPro" id="IPR036464">
    <property type="entry name" value="Rubisco_LSMT_subst-bd_sf"/>
</dbReference>
<dbReference type="InterPro" id="IPR025785">
    <property type="entry name" value="SETD3"/>
</dbReference>
<dbReference type="EC" id="2.1.1.85" evidence="7"/>
<dbReference type="CDD" id="cd19176">
    <property type="entry name" value="SET_SETD3"/>
    <property type="match status" value="1"/>
</dbReference>
<comment type="similarity">
    <text evidence="7">Belongs to the class V-like SAM-binding methyltransferase superfamily. SETD3 actin-histidine methyltransferase family.</text>
</comment>
<dbReference type="InterPro" id="IPR015353">
    <property type="entry name" value="Rubisco_LSMT_subst-bd"/>
</dbReference>
<dbReference type="EMBL" id="JARQWQ010000003">
    <property type="protein sequence ID" value="KAK2573102.1"/>
    <property type="molecule type" value="Genomic_DNA"/>
</dbReference>
<evidence type="ECO:0000256" key="3">
    <source>
        <dbReference type="ARBA" id="ARBA00022603"/>
    </source>
</evidence>
<dbReference type="InterPro" id="IPR001214">
    <property type="entry name" value="SET_dom"/>
</dbReference>
<dbReference type="AlphaFoldDB" id="A0AAD9R4V5"/>
<keyword evidence="6" id="KW-0009">Actin-binding</keyword>
<comment type="catalytic activity">
    <reaction evidence="7">
        <text>L-histidyl-[protein] + S-adenosyl-L-methionine = N(tele)-methyl-L-histidyl-[protein] + S-adenosyl-L-homocysteine + H(+)</text>
        <dbReference type="Rhea" id="RHEA:19369"/>
        <dbReference type="Rhea" id="RHEA-COMP:9745"/>
        <dbReference type="Rhea" id="RHEA-COMP:11600"/>
        <dbReference type="ChEBI" id="CHEBI:15378"/>
        <dbReference type="ChEBI" id="CHEBI:16367"/>
        <dbReference type="ChEBI" id="CHEBI:29979"/>
        <dbReference type="ChEBI" id="CHEBI:57856"/>
        <dbReference type="ChEBI" id="CHEBI:59789"/>
        <dbReference type="EC" id="2.1.1.85"/>
    </reaction>
</comment>
<dbReference type="GO" id="GO:0016279">
    <property type="term" value="F:protein-lysine N-methyltransferase activity"/>
    <property type="evidence" value="ECO:0007669"/>
    <property type="project" value="TreeGrafter"/>
</dbReference>
<keyword evidence="2" id="KW-0963">Cytoplasm</keyword>
<comment type="subcellular location">
    <subcellularLocation>
        <location evidence="1">Cytoplasm</location>
    </subcellularLocation>
</comment>
<dbReference type="InterPro" id="IPR046341">
    <property type="entry name" value="SET_dom_sf"/>
</dbReference>
<dbReference type="Gene3D" id="3.90.1420.10">
    <property type="entry name" value="Rubisco LSMT, substrate-binding domain"/>
    <property type="match status" value="1"/>
</dbReference>
<dbReference type="SUPFAM" id="SSF81822">
    <property type="entry name" value="RuBisCo LSMT C-terminal, substrate-binding domain"/>
    <property type="match status" value="1"/>
</dbReference>
<evidence type="ECO:0000256" key="8">
    <source>
        <dbReference type="SAM" id="MobiDB-lite"/>
    </source>
</evidence>
<gene>
    <name evidence="10" type="ORF">P5673_002137</name>
</gene>
<reference evidence="10" key="1">
    <citation type="journal article" date="2023" name="G3 (Bethesda)">
        <title>Whole genome assembly and annotation of the endangered Caribbean coral Acropora cervicornis.</title>
        <authorList>
            <person name="Selwyn J.D."/>
            <person name="Vollmer S.V."/>
        </authorList>
    </citation>
    <scope>NUCLEOTIDE SEQUENCE</scope>
    <source>
        <strain evidence="10">K2</strain>
    </source>
</reference>
<evidence type="ECO:0000256" key="7">
    <source>
        <dbReference type="PROSITE-ProRule" id="PRU00898"/>
    </source>
</evidence>
<dbReference type="InterPro" id="IPR044428">
    <property type="entry name" value="SETD3_SET"/>
</dbReference>
<feature type="compositionally biased region" description="Basic and acidic residues" evidence="8">
    <location>
        <begin position="490"/>
        <end position="507"/>
    </location>
</feature>
<dbReference type="PROSITE" id="PS50280">
    <property type="entry name" value="SET"/>
    <property type="match status" value="1"/>
</dbReference>
<keyword evidence="11" id="KW-1185">Reference proteome</keyword>
<dbReference type="Pfam" id="PF09273">
    <property type="entry name" value="Rubis-subs-bind"/>
    <property type="match status" value="1"/>
</dbReference>
<dbReference type="PROSITE" id="PS51565">
    <property type="entry name" value="SAM_MT85_SETD3"/>
    <property type="match status" value="1"/>
</dbReference>
<dbReference type="GO" id="GO:0018064">
    <property type="term" value="F:protein-L-histidine N-tele-methyltransferase activity"/>
    <property type="evidence" value="ECO:0007669"/>
    <property type="project" value="UniProtKB-EC"/>
</dbReference>
<dbReference type="GO" id="GO:0003779">
    <property type="term" value="F:actin binding"/>
    <property type="evidence" value="ECO:0007669"/>
    <property type="project" value="UniProtKB-KW"/>
</dbReference>
<organism evidence="10 11">
    <name type="scientific">Acropora cervicornis</name>
    <name type="common">Staghorn coral</name>
    <dbReference type="NCBI Taxonomy" id="6130"/>
    <lineage>
        <taxon>Eukaryota</taxon>
        <taxon>Metazoa</taxon>
        <taxon>Cnidaria</taxon>
        <taxon>Anthozoa</taxon>
        <taxon>Hexacorallia</taxon>
        <taxon>Scleractinia</taxon>
        <taxon>Astrocoeniina</taxon>
        <taxon>Acroporidae</taxon>
        <taxon>Acropora</taxon>
    </lineage>
</organism>
<protein>
    <recommendedName>
        <fullName evidence="7">protein-histidine N-methyltransferase</fullName>
        <ecNumber evidence="7">2.1.1.85</ecNumber>
    </recommendedName>
</protein>
<keyword evidence="3 7" id="KW-0489">Methyltransferase</keyword>
<keyword evidence="5 7" id="KW-0949">S-adenosyl-L-methionine</keyword>
<evidence type="ECO:0000256" key="1">
    <source>
        <dbReference type="ARBA" id="ARBA00004496"/>
    </source>
</evidence>
<evidence type="ECO:0000256" key="5">
    <source>
        <dbReference type="ARBA" id="ARBA00022691"/>
    </source>
</evidence>
<dbReference type="PANTHER" id="PTHR13271">
    <property type="entry name" value="UNCHARACTERIZED PUTATIVE METHYLTRANSFERASE"/>
    <property type="match status" value="1"/>
</dbReference>
<evidence type="ECO:0000256" key="4">
    <source>
        <dbReference type="ARBA" id="ARBA00022679"/>
    </source>
</evidence>
<proteinExistence type="inferred from homology"/>
<dbReference type="InterPro" id="IPR050600">
    <property type="entry name" value="SETD3_SETD6_MTase"/>
</dbReference>